<dbReference type="GO" id="GO:0005198">
    <property type="term" value="F:structural molecule activity"/>
    <property type="evidence" value="ECO:0007669"/>
    <property type="project" value="InterPro"/>
</dbReference>
<dbReference type="Gene3D" id="2.70.9.20">
    <property type="entry name" value="Major capsid protein Vp54"/>
    <property type="match status" value="1"/>
</dbReference>
<dbReference type="EMBL" id="MN739677">
    <property type="protein sequence ID" value="QHT20473.1"/>
    <property type="molecule type" value="Genomic_DNA"/>
</dbReference>
<dbReference type="InterPro" id="IPR031654">
    <property type="entry name" value="Capsid_N"/>
</dbReference>
<dbReference type="AlphaFoldDB" id="A0A6C0DW09"/>
<feature type="domain" description="Major capsid protein N-terminal" evidence="2">
    <location>
        <begin position="37"/>
        <end position="243"/>
    </location>
</feature>
<organism evidence="3">
    <name type="scientific">viral metagenome</name>
    <dbReference type="NCBI Taxonomy" id="1070528"/>
    <lineage>
        <taxon>unclassified sequences</taxon>
        <taxon>metagenomes</taxon>
        <taxon>organismal metagenomes</taxon>
    </lineage>
</organism>
<evidence type="ECO:0000313" key="3">
    <source>
        <dbReference type="EMBL" id="QHT20473.1"/>
    </source>
</evidence>
<dbReference type="Gene3D" id="2.70.9.10">
    <property type="entry name" value="Adenovirus Type 2 Hexon, domain 4"/>
    <property type="match status" value="1"/>
</dbReference>
<dbReference type="Pfam" id="PF16903">
    <property type="entry name" value="Capsid_N"/>
    <property type="match status" value="1"/>
</dbReference>
<sequence length="511" mass="58318">MSSKDYFRPRGDITTVLDLTDRDAQDNTYFPLDTNETFFHRGDHKTVYPSSVSVQEFTQRGPANWGQKFSFEIGALPAGDLLQAVILQVKLGSWYNGNIIKRLANGEIQANTTTNPSAYWTYMNSLGTAIIEYADFIVNDQTVERITGEFIRTFFNVYADINNLIGIATDAIGTVPVQYLAQGYVEQTEFNPNRPYPTEDGTFFCILPFFFIRTRLKEVFPLLSCNEGTVRVDIKLRPFDQVVRNYIGYRENCTQTPLDETVSFNGTGILPPVTTKTVKCAPEFRDFRILTVCPLITGSLREKYLHRPFEQMVKLVQTFNFEEPLKYIVSKPNANTDTVEIQLPLELNHPVTELLWVFRRKAVLVNNEWTNFTPAIGLETNPTKIYPPWLDWASIRINGSELISADGNWFREHIASKHRGGLISYNAYTYGYSFARYPDEHQPTGTANMSRATSVTLNLRVNQPITTDLSALSPPCIFDPTTVGGWEVFVYAIHYNWLRFENGICNRMFSD</sequence>
<dbReference type="InterPro" id="IPR038519">
    <property type="entry name" value="MCP_C_sf"/>
</dbReference>
<evidence type="ECO:0008006" key="4">
    <source>
        <dbReference type="Google" id="ProtNLM"/>
    </source>
</evidence>
<protein>
    <recommendedName>
        <fullName evidence="4">Major capsid protein N-terminal domain-containing protein</fullName>
    </recommendedName>
</protein>
<reference evidence="3" key="1">
    <citation type="journal article" date="2020" name="Nature">
        <title>Giant virus diversity and host interactions through global metagenomics.</title>
        <authorList>
            <person name="Schulz F."/>
            <person name="Roux S."/>
            <person name="Paez-Espino D."/>
            <person name="Jungbluth S."/>
            <person name="Walsh D.A."/>
            <person name="Denef V.J."/>
            <person name="McMahon K.D."/>
            <person name="Konstantinidis K.T."/>
            <person name="Eloe-Fadrosh E.A."/>
            <person name="Kyrpides N.C."/>
            <person name="Woyke T."/>
        </authorList>
    </citation>
    <scope>NUCLEOTIDE SEQUENCE</scope>
    <source>
        <strain evidence="3">GVMAG-M-3300023174-60</strain>
    </source>
</reference>
<name>A0A6C0DW09_9ZZZZ</name>
<dbReference type="Pfam" id="PF04451">
    <property type="entry name" value="Capsid_NCLDV"/>
    <property type="match status" value="1"/>
</dbReference>
<dbReference type="SUPFAM" id="SSF49749">
    <property type="entry name" value="Group II dsDNA viruses VP"/>
    <property type="match status" value="2"/>
</dbReference>
<evidence type="ECO:0000259" key="2">
    <source>
        <dbReference type="Pfam" id="PF16903"/>
    </source>
</evidence>
<dbReference type="InterPro" id="IPR007542">
    <property type="entry name" value="MCP_C"/>
</dbReference>
<evidence type="ECO:0000259" key="1">
    <source>
        <dbReference type="Pfam" id="PF04451"/>
    </source>
</evidence>
<proteinExistence type="predicted"/>
<accession>A0A6C0DW09</accession>
<dbReference type="InterPro" id="IPR016112">
    <property type="entry name" value="VP_dsDNA_II"/>
</dbReference>
<feature type="domain" description="Major capsid protein C-terminal" evidence="1">
    <location>
        <begin position="325"/>
        <end position="504"/>
    </location>
</feature>